<dbReference type="Gene3D" id="1.25.40.10">
    <property type="entry name" value="Tetratricopeptide repeat domain"/>
    <property type="match status" value="1"/>
</dbReference>
<dbReference type="AlphaFoldDB" id="A0A178M7V3"/>
<evidence type="ECO:0000256" key="2">
    <source>
        <dbReference type="SAM" id="SignalP"/>
    </source>
</evidence>
<keyword evidence="1" id="KW-0802">TPR repeat</keyword>
<dbReference type="PANTHER" id="PTHR44998:SF1">
    <property type="entry name" value="UDP-N-ACETYLGLUCOSAMINE--PEPTIDE N-ACETYLGLUCOSAMINYLTRANSFERASE 110 KDA SUBUNIT"/>
    <property type="match status" value="1"/>
</dbReference>
<dbReference type="RefSeq" id="WP_068495659.1">
    <property type="nucleotide sequence ID" value="NZ_LWQT01000109.1"/>
</dbReference>
<proteinExistence type="predicted"/>
<feature type="repeat" description="TPR" evidence="1">
    <location>
        <begin position="134"/>
        <end position="167"/>
    </location>
</feature>
<gene>
    <name evidence="3" type="ORF">A6A04_08390</name>
</gene>
<dbReference type="EMBL" id="LWQT01000109">
    <property type="protein sequence ID" value="OAN44822.1"/>
    <property type="molecule type" value="Genomic_DNA"/>
</dbReference>
<reference evidence="3 4" key="1">
    <citation type="submission" date="2016-04" db="EMBL/GenBank/DDBJ databases">
        <title>Draft genome sequence of freshwater magnetotactic bacteria Magnetospirillum marisnigri SP-1 and Magnetospirillum moscoviense BB-1.</title>
        <authorList>
            <person name="Koziaeva V."/>
            <person name="Dziuba M.V."/>
            <person name="Ivanov T.M."/>
            <person name="Kuznetsov B."/>
            <person name="Grouzdev D.S."/>
        </authorList>
    </citation>
    <scope>NUCLEOTIDE SEQUENCE [LARGE SCALE GENOMIC DNA]</scope>
    <source>
        <strain evidence="3 4">SP-1</strain>
    </source>
</reference>
<dbReference type="STRING" id="1285242.A6A04_08390"/>
<dbReference type="SUPFAM" id="SSF48452">
    <property type="entry name" value="TPR-like"/>
    <property type="match status" value="1"/>
</dbReference>
<keyword evidence="4" id="KW-1185">Reference proteome</keyword>
<protein>
    <submittedName>
        <fullName evidence="3">Pilus assembly protein TadD</fullName>
    </submittedName>
</protein>
<accession>A0A178M7V3</accession>
<comment type="caution">
    <text evidence="3">The sequence shown here is derived from an EMBL/GenBank/DDBJ whole genome shotgun (WGS) entry which is preliminary data.</text>
</comment>
<name>A0A178M7V3_9PROT</name>
<dbReference type="SMART" id="SM00028">
    <property type="entry name" value="TPR"/>
    <property type="match status" value="3"/>
</dbReference>
<dbReference type="PANTHER" id="PTHR44998">
    <property type="match status" value="1"/>
</dbReference>
<feature type="repeat" description="TPR" evidence="1">
    <location>
        <begin position="100"/>
        <end position="133"/>
    </location>
</feature>
<dbReference type="PROSITE" id="PS51257">
    <property type="entry name" value="PROKAR_LIPOPROTEIN"/>
    <property type="match status" value="1"/>
</dbReference>
<dbReference type="Proteomes" id="UP000078428">
    <property type="component" value="Unassembled WGS sequence"/>
</dbReference>
<dbReference type="InterPro" id="IPR011990">
    <property type="entry name" value="TPR-like_helical_dom_sf"/>
</dbReference>
<dbReference type="PROSITE" id="PS50005">
    <property type="entry name" value="TPR"/>
    <property type="match status" value="2"/>
</dbReference>
<keyword evidence="2" id="KW-0732">Signal</keyword>
<feature type="chain" id="PRO_5008091741" evidence="2">
    <location>
        <begin position="22"/>
        <end position="251"/>
    </location>
</feature>
<dbReference type="Pfam" id="PF13432">
    <property type="entry name" value="TPR_16"/>
    <property type="match status" value="1"/>
</dbReference>
<sequence length="251" mass="26295">MPIRSAVLLCLALAACSSGFGQEERSVAQAVEPSLRAAAAAAEANRDYKGAVQHLTTLYQRREDDRDIGVALARNLRYGGQAQAAADLMQAQLIRFPGDGDTLVEMGKAYLAADRLGLAAKALEQALAVKPGRWDAHMALAVVLDAQGQANEAQSAYGRALALSPDNPAILNNLGLSLALSGKLDEAVATLSRAADLPTANAQIRQNLALLLALKGDAAQAEKMARQDLPPEMARSNAEILRALAAGAAHR</sequence>
<dbReference type="InterPro" id="IPR019734">
    <property type="entry name" value="TPR_rpt"/>
</dbReference>
<organism evidence="3 4">
    <name type="scientific">Paramagnetospirillum marisnigri</name>
    <dbReference type="NCBI Taxonomy" id="1285242"/>
    <lineage>
        <taxon>Bacteria</taxon>
        <taxon>Pseudomonadati</taxon>
        <taxon>Pseudomonadota</taxon>
        <taxon>Alphaproteobacteria</taxon>
        <taxon>Rhodospirillales</taxon>
        <taxon>Magnetospirillaceae</taxon>
        <taxon>Paramagnetospirillum</taxon>
    </lineage>
</organism>
<feature type="signal peptide" evidence="2">
    <location>
        <begin position="1"/>
        <end position="21"/>
    </location>
</feature>
<evidence type="ECO:0000313" key="3">
    <source>
        <dbReference type="EMBL" id="OAN44822.1"/>
    </source>
</evidence>
<evidence type="ECO:0000313" key="4">
    <source>
        <dbReference type="Proteomes" id="UP000078428"/>
    </source>
</evidence>
<dbReference type="OrthoDB" id="422579at2"/>
<evidence type="ECO:0000256" key="1">
    <source>
        <dbReference type="PROSITE-ProRule" id="PRU00339"/>
    </source>
</evidence>